<organism evidence="4 5">
    <name type="scientific">Phytophthora palmivora</name>
    <dbReference type="NCBI Taxonomy" id="4796"/>
    <lineage>
        <taxon>Eukaryota</taxon>
        <taxon>Sar</taxon>
        <taxon>Stramenopiles</taxon>
        <taxon>Oomycota</taxon>
        <taxon>Peronosporomycetes</taxon>
        <taxon>Peronosporales</taxon>
        <taxon>Peronosporaceae</taxon>
        <taxon>Phytophthora</taxon>
    </lineage>
</organism>
<dbReference type="Pfam" id="PF01590">
    <property type="entry name" value="GAF"/>
    <property type="match status" value="2"/>
</dbReference>
<proteinExistence type="predicted"/>
<dbReference type="OrthoDB" id="546632at2759"/>
<dbReference type="SMART" id="SM00065">
    <property type="entry name" value="GAF"/>
    <property type="match status" value="2"/>
</dbReference>
<reference evidence="4 5" key="1">
    <citation type="journal article" date="2017" name="Genome Biol. Evol.">
        <title>Phytophthora megakarya and P. palmivora, closely related causal agents of cacao black pod rot, underwent increases in genome sizes and gene numbers by different mechanisms.</title>
        <authorList>
            <person name="Ali S.S."/>
            <person name="Shao J."/>
            <person name="Lary D.J."/>
            <person name="Kronmiller B."/>
            <person name="Shen D."/>
            <person name="Strem M.D."/>
            <person name="Amoako-Attah I."/>
            <person name="Akrofi A.Y."/>
            <person name="Begoude B.A."/>
            <person name="Ten Hoopen G.M."/>
            <person name="Coulibaly K."/>
            <person name="Kebe B.I."/>
            <person name="Melnick R.L."/>
            <person name="Guiltinan M.J."/>
            <person name="Tyler B.M."/>
            <person name="Meinhardt L.W."/>
            <person name="Bailey B.A."/>
        </authorList>
    </citation>
    <scope>NUCLEOTIDE SEQUENCE [LARGE SCALE GENOMIC DNA]</scope>
    <source>
        <strain evidence="5">sbr112.9</strain>
    </source>
</reference>
<evidence type="ECO:0000313" key="4">
    <source>
        <dbReference type="EMBL" id="POM72936.1"/>
    </source>
</evidence>
<dbReference type="SUPFAM" id="SSF55781">
    <property type="entry name" value="GAF domain-like"/>
    <property type="match status" value="2"/>
</dbReference>
<name>A0A2P4Y555_9STRA</name>
<gene>
    <name evidence="4" type="ORF">PHPALM_10276</name>
</gene>
<comment type="caution">
    <text evidence="4">The sequence shown here is derived from an EMBL/GenBank/DDBJ whole genome shotgun (WGS) entry which is preliminary data.</text>
</comment>
<accession>A0A2P4Y555</accession>
<feature type="region of interest" description="Disordered" evidence="2">
    <location>
        <begin position="387"/>
        <end position="412"/>
    </location>
</feature>
<dbReference type="InterPro" id="IPR003018">
    <property type="entry name" value="GAF"/>
</dbReference>
<evidence type="ECO:0000313" key="5">
    <source>
        <dbReference type="Proteomes" id="UP000237271"/>
    </source>
</evidence>
<feature type="coiled-coil region" evidence="1">
    <location>
        <begin position="23"/>
        <end position="57"/>
    </location>
</feature>
<evidence type="ECO:0000259" key="3">
    <source>
        <dbReference type="SMART" id="SM00065"/>
    </source>
</evidence>
<keyword evidence="5" id="KW-1185">Reference proteome</keyword>
<evidence type="ECO:0000256" key="2">
    <source>
        <dbReference type="SAM" id="MobiDB-lite"/>
    </source>
</evidence>
<feature type="domain" description="GAF" evidence="3">
    <location>
        <begin position="343"/>
        <end position="524"/>
    </location>
</feature>
<protein>
    <submittedName>
        <fullName evidence="4">3'5'-cyclic nucleotide phosphodiesterase</fullName>
    </submittedName>
</protein>
<dbReference type="InterPro" id="IPR029016">
    <property type="entry name" value="GAF-like_dom_sf"/>
</dbReference>
<dbReference type="EMBL" id="NCKW01005382">
    <property type="protein sequence ID" value="POM72936.1"/>
    <property type="molecule type" value="Genomic_DNA"/>
</dbReference>
<sequence>MENDDVNLVQVPVQELKTAMDGARMAIDENRRLAAELAQSEDEVRELELKLAKRQHQLDCCRSEHRPYRPGDLFKSTPKRLRPKSELFGASMRNLIGVQAETLNQLAEREENLRALMDAMREISQASDSLDIVSNALRAVQHVIPAEKYTVGILNDKKDRVELYSNPPMDLLGKRYLIEEGSVLVDSATTFGRVVLTGTPLEVADVSGSEVVDVFEEQMELLAFEPEALLCAPIFNVHGILVGVFQIITRKQLSKLDLSTSTPPPESLWFSSTPRAALAKLERHQGAHQKGAFDPREKESFDYICVTAGTALWNISLAKAHQSMQGRIDCLLKLNRNIAAEISASAVLHQIIAVAYELLHAEHIALYVRDEGTDEFYLFVTEHRDERATTPSTSPKTKVKANTRVSERPRHSHLRHGRYDETFLKAHNGIVGVVMRTGQLVLTNSAPTHAAFDPKFDDLWTSLKTKQVLCAPVKNASGQVLAVVCATNKVEGDEFTSDDALYLNYAAEAAGISLHKSNMLRSVMMSQRLTEARLQLADFVNSNGERACNSNSSSEPND</sequence>
<feature type="domain" description="GAF" evidence="3">
    <location>
        <begin position="128"/>
        <end position="322"/>
    </location>
</feature>
<keyword evidence="1" id="KW-0175">Coiled coil</keyword>
<dbReference type="Proteomes" id="UP000237271">
    <property type="component" value="Unassembled WGS sequence"/>
</dbReference>
<evidence type="ECO:0000256" key="1">
    <source>
        <dbReference type="SAM" id="Coils"/>
    </source>
</evidence>
<dbReference type="Gene3D" id="3.30.450.40">
    <property type="match status" value="2"/>
</dbReference>
<feature type="non-terminal residue" evidence="4">
    <location>
        <position position="558"/>
    </location>
</feature>
<dbReference type="AlphaFoldDB" id="A0A2P4Y555"/>